<dbReference type="InterPro" id="IPR050834">
    <property type="entry name" value="Glycosyltransf_2"/>
</dbReference>
<evidence type="ECO:0000256" key="1">
    <source>
        <dbReference type="ARBA" id="ARBA00022679"/>
    </source>
</evidence>
<dbReference type="InterPro" id="IPR029044">
    <property type="entry name" value="Nucleotide-diphossugar_trans"/>
</dbReference>
<dbReference type="AlphaFoldDB" id="A0A1C7IF61"/>
<dbReference type="Pfam" id="PF02709">
    <property type="entry name" value="Glyco_transf_7C"/>
    <property type="match status" value="1"/>
</dbReference>
<dbReference type="Pfam" id="PF00535">
    <property type="entry name" value="Glycos_transf_2"/>
    <property type="match status" value="1"/>
</dbReference>
<dbReference type="OrthoDB" id="9812302at2"/>
<dbReference type="InterPro" id="IPR027791">
    <property type="entry name" value="Galactosyl_T_C"/>
</dbReference>
<dbReference type="Gene3D" id="3.90.550.10">
    <property type="entry name" value="Spore Coat Polysaccharide Biosynthesis Protein SpsA, Chain A"/>
    <property type="match status" value="1"/>
</dbReference>
<dbReference type="PANTHER" id="PTHR43685:SF3">
    <property type="entry name" value="SLR2126 PROTEIN"/>
    <property type="match status" value="1"/>
</dbReference>
<evidence type="ECO:0000313" key="4">
    <source>
        <dbReference type="EMBL" id="ANU78225.2"/>
    </source>
</evidence>
<dbReference type="PANTHER" id="PTHR43685">
    <property type="entry name" value="GLYCOSYLTRANSFERASE"/>
    <property type="match status" value="1"/>
</dbReference>
<dbReference type="Proteomes" id="UP000092574">
    <property type="component" value="Chromosome"/>
</dbReference>
<dbReference type="InterPro" id="IPR001173">
    <property type="entry name" value="Glyco_trans_2-like"/>
</dbReference>
<protein>
    <recommendedName>
        <fullName evidence="6">GT2 family glycosyltransferase</fullName>
    </recommendedName>
</protein>
<dbReference type="SUPFAM" id="SSF53448">
    <property type="entry name" value="Nucleotide-diphospho-sugar transferases"/>
    <property type="match status" value="1"/>
</dbReference>
<dbReference type="GO" id="GO:0016740">
    <property type="term" value="F:transferase activity"/>
    <property type="evidence" value="ECO:0007669"/>
    <property type="project" value="UniProtKB-KW"/>
</dbReference>
<feature type="domain" description="Galactosyltransferase C-terminal" evidence="3">
    <location>
        <begin position="182"/>
        <end position="240"/>
    </location>
</feature>
<evidence type="ECO:0000313" key="5">
    <source>
        <dbReference type="Proteomes" id="UP000092574"/>
    </source>
</evidence>
<keyword evidence="1" id="KW-0808">Transferase</keyword>
<organism evidence="4 5">
    <name type="scientific">Blautia pseudococcoides</name>
    <dbReference type="NCBI Taxonomy" id="1796616"/>
    <lineage>
        <taxon>Bacteria</taxon>
        <taxon>Bacillati</taxon>
        <taxon>Bacillota</taxon>
        <taxon>Clostridia</taxon>
        <taxon>Lachnospirales</taxon>
        <taxon>Lachnospiraceae</taxon>
        <taxon>Blautia</taxon>
    </lineage>
</organism>
<evidence type="ECO:0008006" key="6">
    <source>
        <dbReference type="Google" id="ProtNLM"/>
    </source>
</evidence>
<evidence type="ECO:0000259" key="2">
    <source>
        <dbReference type="Pfam" id="PF00535"/>
    </source>
</evidence>
<accession>A0A1C7IF61</accession>
<reference evidence="4" key="1">
    <citation type="submission" date="2017-04" db="EMBL/GenBank/DDBJ databases">
        <title>Complete Genome Sequences of Twelve Strains of a Stable Defined Moderately Diverse Mouse Microbiota 2 (sDMDMm2).</title>
        <authorList>
            <person name="Uchimura Y."/>
            <person name="Wyss M."/>
            <person name="Brugiroux S."/>
            <person name="Limenitakis J.P."/>
            <person name="Stecher B."/>
            <person name="McCoy K.D."/>
            <person name="Macpherson A.J."/>
        </authorList>
    </citation>
    <scope>NUCLEOTIDE SEQUENCE</scope>
    <source>
        <strain evidence="4">YL58</strain>
    </source>
</reference>
<name>A0A1C7IF61_9FIRM</name>
<keyword evidence="5" id="KW-1185">Reference proteome</keyword>
<feature type="domain" description="Glycosyltransferase 2-like" evidence="2">
    <location>
        <begin position="6"/>
        <end position="137"/>
    </location>
</feature>
<sequence length="302" mass="35923">MNMKISIIIPTFNKLPRLKLTITSLLCQKISKEKYEVIFINDGSTDDTDAYFMSSNFQFNYQYYKVNNVGRAAARNIGIRHSKFDLLLFIDDDLILSPNFIQEHLNIQEKNTKIVHGRIYNLNSLRFFKDPSTGEFYDEIKHIRNYHNLLKMCINQEDIYSSFDAKISSKGKVSTFEDVIENIYKMNSKFRWLMFNGGNTSIPKSWVEELSGFDEQFGILWGCEDLELGYRLYQQGKEFAYSYLAANFHMTHYRKNYKLEHHKTLEHFYSKHQDISIIAFEKFVEGKWNKQEFLNYCRNYID</sequence>
<dbReference type="EMBL" id="CP015405">
    <property type="protein sequence ID" value="ANU78225.2"/>
    <property type="molecule type" value="Genomic_DNA"/>
</dbReference>
<dbReference type="KEGG" id="byl:A4V09_22245"/>
<evidence type="ECO:0000259" key="3">
    <source>
        <dbReference type="Pfam" id="PF02709"/>
    </source>
</evidence>
<gene>
    <name evidence="4" type="ORF">A4V09_22245</name>
</gene>
<proteinExistence type="predicted"/>
<dbReference type="STRING" id="1796616.A4V09_22245"/>